<dbReference type="GO" id="GO:0005737">
    <property type="term" value="C:cytoplasm"/>
    <property type="evidence" value="ECO:0007669"/>
    <property type="project" value="TreeGrafter"/>
</dbReference>
<dbReference type="InterPro" id="IPR036188">
    <property type="entry name" value="FAD/NAD-bd_sf"/>
</dbReference>
<gene>
    <name evidence="3" type="ORF">ABB55_24340</name>
</gene>
<dbReference type="Proteomes" id="UP000048984">
    <property type="component" value="Unassembled WGS sequence"/>
</dbReference>
<dbReference type="InterPro" id="IPR006076">
    <property type="entry name" value="FAD-dep_OxRdtase"/>
</dbReference>
<dbReference type="Pfam" id="PF01266">
    <property type="entry name" value="DAO"/>
    <property type="match status" value="1"/>
</dbReference>
<dbReference type="STRING" id="665126.ABB55_24340"/>
<reference evidence="3 4" key="2">
    <citation type="submission" date="2015-10" db="EMBL/GenBank/DDBJ databases">
        <title>Draft Genome Sequence of Prosthecomicrobium hirschii ATCC 27832.</title>
        <authorList>
            <person name="Daniel J."/>
            <person name="Givan S.A."/>
            <person name="Brun Y.V."/>
            <person name="Brown P.J."/>
        </authorList>
    </citation>
    <scope>NUCLEOTIDE SEQUENCE [LARGE SCALE GENOMIC DNA]</scope>
    <source>
        <strain evidence="3 4">16</strain>
    </source>
</reference>
<keyword evidence="4" id="KW-1185">Reference proteome</keyword>
<dbReference type="SUPFAM" id="SSF51905">
    <property type="entry name" value="FAD/NAD(P)-binding domain"/>
    <property type="match status" value="1"/>
</dbReference>
<name>A0A0N8GFQ4_9HYPH</name>
<reference evidence="3 4" key="1">
    <citation type="submission" date="2015-09" db="EMBL/GenBank/DDBJ databases">
        <authorList>
            <consortium name="Swine Surveillance"/>
        </authorList>
    </citation>
    <scope>NUCLEOTIDE SEQUENCE [LARGE SCALE GENOMIC DNA]</scope>
    <source>
        <strain evidence="3 4">16</strain>
    </source>
</reference>
<evidence type="ECO:0000259" key="2">
    <source>
        <dbReference type="Pfam" id="PF01266"/>
    </source>
</evidence>
<dbReference type="PANTHER" id="PTHR13847:SF287">
    <property type="entry name" value="FAD-DEPENDENT OXIDOREDUCTASE DOMAIN-CONTAINING PROTEIN 1"/>
    <property type="match status" value="1"/>
</dbReference>
<dbReference type="RefSeq" id="WP_054361135.1">
    <property type="nucleotide sequence ID" value="NZ_LJYW01000001.1"/>
</dbReference>
<evidence type="ECO:0000313" key="3">
    <source>
        <dbReference type="EMBL" id="KPL54969.1"/>
    </source>
</evidence>
<dbReference type="SUPFAM" id="SSF54373">
    <property type="entry name" value="FAD-linked reductases, C-terminal domain"/>
    <property type="match status" value="1"/>
</dbReference>
<proteinExistence type="predicted"/>
<dbReference type="EMBL" id="LJYW01000001">
    <property type="protein sequence ID" value="KPL54969.1"/>
    <property type="molecule type" value="Genomic_DNA"/>
</dbReference>
<accession>A0A0N8GFQ4</accession>
<dbReference type="AlphaFoldDB" id="A0A0N8GFQ4"/>
<dbReference type="GO" id="GO:0016491">
    <property type="term" value="F:oxidoreductase activity"/>
    <property type="evidence" value="ECO:0007669"/>
    <property type="project" value="UniProtKB-KW"/>
</dbReference>
<dbReference type="PANTHER" id="PTHR13847">
    <property type="entry name" value="SARCOSINE DEHYDROGENASE-RELATED"/>
    <property type="match status" value="1"/>
</dbReference>
<sequence>MSHAAFAIVGGGLVGAGIGYGLAKAGHDVLLLDEGDVAFRAARGNFGNVWVQGKGLNSPTYADLSRGAALGWRDFAAELEDLSGVPLHFSQNGAFYVCLSAAELDRRADALLAAEAASRIPSGVERVDRSAIAAVIPEIGETVAGATFCPLDGMVDPLRLLRALLSGYQRFGGRVQAGARIARIDGDGRGFVLQGAAGTVATADRVVLAAGLGNAALAPQLGLTAPVRPVRGQVFVTEKLRPFMSCGIHFIRQTADGGVICGESSEEAGFDEATTRPVLRDSAAKITAVLPLLRHVRVVRAWGALRVMSPDGLPVYQRSATHPGAYLASVHSGVTLLPFHAGPFAAALAGDWLAPDLAAAFSPERFHV</sequence>
<evidence type="ECO:0000256" key="1">
    <source>
        <dbReference type="ARBA" id="ARBA00023002"/>
    </source>
</evidence>
<organism evidence="3 4">
    <name type="scientific">Prosthecodimorpha hirschii</name>
    <dbReference type="NCBI Taxonomy" id="665126"/>
    <lineage>
        <taxon>Bacteria</taxon>
        <taxon>Pseudomonadati</taxon>
        <taxon>Pseudomonadota</taxon>
        <taxon>Alphaproteobacteria</taxon>
        <taxon>Hyphomicrobiales</taxon>
        <taxon>Ancalomicrobiaceae</taxon>
        <taxon>Prosthecodimorpha</taxon>
    </lineage>
</organism>
<protein>
    <recommendedName>
        <fullName evidence="2">FAD dependent oxidoreductase domain-containing protein</fullName>
    </recommendedName>
</protein>
<comment type="caution">
    <text evidence="3">The sequence shown here is derived from an EMBL/GenBank/DDBJ whole genome shotgun (WGS) entry which is preliminary data.</text>
</comment>
<dbReference type="Gene3D" id="3.50.50.60">
    <property type="entry name" value="FAD/NAD(P)-binding domain"/>
    <property type="match status" value="1"/>
</dbReference>
<feature type="domain" description="FAD dependent oxidoreductase" evidence="2">
    <location>
        <begin position="7"/>
        <end position="340"/>
    </location>
</feature>
<keyword evidence="1" id="KW-0560">Oxidoreductase</keyword>
<dbReference type="Gene3D" id="3.30.9.10">
    <property type="entry name" value="D-Amino Acid Oxidase, subunit A, domain 2"/>
    <property type="match status" value="1"/>
</dbReference>
<evidence type="ECO:0000313" key="4">
    <source>
        <dbReference type="Proteomes" id="UP000048984"/>
    </source>
</evidence>